<dbReference type="Pfam" id="PF01636">
    <property type="entry name" value="APH"/>
    <property type="match status" value="1"/>
</dbReference>
<sequence length="338" mass="37854">MGTTNSGLHQTITAEMLHKVVENTFGTATIVNSFELLQGGLFNTTYRIQLEHASYADVILRLAPERVEMALGSAGDPLFSFERTMMSAEPVVYEYYRKAGIPAPNIIVCDDSGLIIPRTYMFMEFIASKQLDHSSISEVDKERLYHQLGAYTAVMHQIEGESFGWPQGDGTIEGSDHWSEVLQAFAEETALKASQAGYMPGVGEEIADLFVTNKDLFDQVTIPVLVHNDLWEANVLVHEENGQLNIAAIIDGDRSMFADRQFEAILSTESSAGFHEGYGRPQDMTDGGQARLLAYRILSSYFNAYVHEHQVDRPEAGQKYRERTLDLLEEWKGLKLNE</sequence>
<dbReference type="PANTHER" id="PTHR21310:SF15">
    <property type="entry name" value="AMINOGLYCOSIDE PHOSPHOTRANSFERASE DOMAIN-CONTAINING PROTEIN"/>
    <property type="match status" value="1"/>
</dbReference>
<evidence type="ECO:0000313" key="2">
    <source>
        <dbReference type="EMBL" id="RAW17119.1"/>
    </source>
</evidence>
<proteinExistence type="predicted"/>
<evidence type="ECO:0000313" key="3">
    <source>
        <dbReference type="Proteomes" id="UP000250642"/>
    </source>
</evidence>
<dbReference type="InterPro" id="IPR011009">
    <property type="entry name" value="Kinase-like_dom_sf"/>
</dbReference>
<evidence type="ECO:0000259" key="1">
    <source>
        <dbReference type="Pfam" id="PF01636"/>
    </source>
</evidence>
<dbReference type="InterPro" id="IPR051678">
    <property type="entry name" value="AGP_Transferase"/>
</dbReference>
<dbReference type="Proteomes" id="UP000250642">
    <property type="component" value="Unassembled WGS sequence"/>
</dbReference>
<dbReference type="Gene3D" id="3.90.1200.10">
    <property type="match status" value="1"/>
</dbReference>
<protein>
    <recommendedName>
        <fullName evidence="1">Aminoglycoside phosphotransferase domain-containing protein</fullName>
    </recommendedName>
</protein>
<dbReference type="PANTHER" id="PTHR21310">
    <property type="entry name" value="AMINOGLYCOSIDE PHOSPHOTRANSFERASE-RELATED-RELATED"/>
    <property type="match status" value="1"/>
</dbReference>
<dbReference type="AlphaFoldDB" id="A0A329QZA0"/>
<comment type="caution">
    <text evidence="2">The sequence shown here is derived from an EMBL/GenBank/DDBJ whole genome shotgun (WGS) entry which is preliminary data.</text>
</comment>
<dbReference type="Gene3D" id="3.30.200.150">
    <property type="match status" value="1"/>
</dbReference>
<name>A0A329QZA0_9BACL</name>
<dbReference type="EMBL" id="QEVW01000005">
    <property type="protein sequence ID" value="RAW17119.1"/>
    <property type="molecule type" value="Genomic_DNA"/>
</dbReference>
<dbReference type="InterPro" id="IPR002575">
    <property type="entry name" value="Aminoglycoside_PTrfase"/>
</dbReference>
<feature type="domain" description="Aminoglycoside phosphotransferase" evidence="1">
    <location>
        <begin position="35"/>
        <end position="266"/>
    </location>
</feature>
<accession>A0A329QZA0</accession>
<organism evidence="2 3">
    <name type="scientific">Paenibacillus taichungensis</name>
    <dbReference type="NCBI Taxonomy" id="484184"/>
    <lineage>
        <taxon>Bacteria</taxon>
        <taxon>Bacillati</taxon>
        <taxon>Bacillota</taxon>
        <taxon>Bacilli</taxon>
        <taxon>Bacillales</taxon>
        <taxon>Paenibacillaceae</taxon>
        <taxon>Paenibacillus</taxon>
    </lineage>
</organism>
<reference evidence="2 3" key="1">
    <citation type="submission" date="2018-04" db="EMBL/GenBank/DDBJ databases">
        <title>Paenibacillus taichungensis Genome sequencing and assembly.</title>
        <authorList>
            <person name="Xu J."/>
            <person name="Rensing C."/>
            <person name="Mazhar H.S."/>
        </authorList>
    </citation>
    <scope>NUCLEOTIDE SEQUENCE [LARGE SCALE GENOMIC DNA]</scope>
    <source>
        <strain evidence="2 3">NC1</strain>
    </source>
</reference>
<gene>
    <name evidence="2" type="ORF">DC345_08470</name>
</gene>
<dbReference type="RefSeq" id="WP_113052705.1">
    <property type="nucleotide sequence ID" value="NZ_QEVW01000005.1"/>
</dbReference>
<dbReference type="SUPFAM" id="SSF56112">
    <property type="entry name" value="Protein kinase-like (PK-like)"/>
    <property type="match status" value="1"/>
</dbReference>